<feature type="compositionally biased region" description="Low complexity" evidence="1">
    <location>
        <begin position="109"/>
        <end position="120"/>
    </location>
</feature>
<organism evidence="2 3">
    <name type="scientific">Prorocentrum cordatum</name>
    <dbReference type="NCBI Taxonomy" id="2364126"/>
    <lineage>
        <taxon>Eukaryota</taxon>
        <taxon>Sar</taxon>
        <taxon>Alveolata</taxon>
        <taxon>Dinophyceae</taxon>
        <taxon>Prorocentrales</taxon>
        <taxon>Prorocentraceae</taxon>
        <taxon>Prorocentrum</taxon>
    </lineage>
</organism>
<dbReference type="Proteomes" id="UP001189429">
    <property type="component" value="Unassembled WGS sequence"/>
</dbReference>
<evidence type="ECO:0000256" key="1">
    <source>
        <dbReference type="SAM" id="MobiDB-lite"/>
    </source>
</evidence>
<reference evidence="2" key="1">
    <citation type="submission" date="2023-10" db="EMBL/GenBank/DDBJ databases">
        <authorList>
            <person name="Chen Y."/>
            <person name="Shah S."/>
            <person name="Dougan E. K."/>
            <person name="Thang M."/>
            <person name="Chan C."/>
        </authorList>
    </citation>
    <scope>NUCLEOTIDE SEQUENCE [LARGE SCALE GENOMIC DNA]</scope>
</reference>
<evidence type="ECO:0000313" key="2">
    <source>
        <dbReference type="EMBL" id="CAK0869565.1"/>
    </source>
</evidence>
<keyword evidence="3" id="KW-1185">Reference proteome</keyword>
<protein>
    <recommendedName>
        <fullName evidence="4">Anaphase-promoting complex subunit 1</fullName>
    </recommendedName>
</protein>
<accession>A0ABN9V9B3</accession>
<name>A0ABN9V9B3_9DINO</name>
<evidence type="ECO:0000313" key="3">
    <source>
        <dbReference type="Proteomes" id="UP001189429"/>
    </source>
</evidence>
<sequence length="120" mass="12581">MNDDYVCVAFADATHGVVHLDSGRYVALRVGHSGAVRSFVMAPRLRVPPGLASSMPDSEGFALARTLSFLTLAGDQTWVTWPRSGAPVRAALRSPPKAPPAVPPRESYAPRGAADQAAAA</sequence>
<feature type="region of interest" description="Disordered" evidence="1">
    <location>
        <begin position="89"/>
        <end position="120"/>
    </location>
</feature>
<dbReference type="EMBL" id="CAUYUJ010016862">
    <property type="protein sequence ID" value="CAK0869565.1"/>
    <property type="molecule type" value="Genomic_DNA"/>
</dbReference>
<comment type="caution">
    <text evidence="2">The sequence shown here is derived from an EMBL/GenBank/DDBJ whole genome shotgun (WGS) entry which is preliminary data.</text>
</comment>
<evidence type="ECO:0008006" key="4">
    <source>
        <dbReference type="Google" id="ProtNLM"/>
    </source>
</evidence>
<feature type="non-terminal residue" evidence="2">
    <location>
        <position position="120"/>
    </location>
</feature>
<proteinExistence type="predicted"/>
<gene>
    <name evidence="2" type="ORF">PCOR1329_LOCUS55886</name>
</gene>